<keyword evidence="3 9" id="KW-1003">Cell membrane</keyword>
<sequence length="466" mass="54564">MRFETISFITLFLPLTLVIYYSVARFLKIQNGLLLLASLLFYYVGTTNFFASVILVSCIIWNWLGGLFLERQMKRNKYVRSALYIGIGGNLFILVSCRVLNQWSEITNQLFNHWMLPLGISWVVLQGIGYCMEVFLKETTAEKNIFMIALYIAFFPKIAYGPLIDFSIMKNQFLMRNYEISIFVEGIRRFVIGLSKKVLIADQFAYFLNYAFVQSSLDNTVIQSSVTMAWLALFVNGIYYYFLLSGYADMAIGLAKMFGFSLPENFDNPFIATSLTDFWKRWNITLIRWFRKYFFSLVNLKKNRDQVIINLFVIWLLIGLWYGFGWQFILWGAFNFAILIVEYFFYFSENNSYIILRRVYTTLTVFLGFIFLRSQSLYHTGQFFSDLFGLNNNGFYDARVMAFIRELWIPIILSCYIMFIHPLVKEKIKITSVGLLKLGNTIGILLLYILCLLFMLLGFQVNQVFA</sequence>
<gene>
    <name evidence="11" type="ORF">DOK78_001257</name>
</gene>
<keyword evidence="4 9" id="KW-0808">Transferase</keyword>
<evidence type="ECO:0000256" key="10">
    <source>
        <dbReference type="SAM" id="Phobius"/>
    </source>
</evidence>
<dbReference type="Pfam" id="PF03062">
    <property type="entry name" value="MBOAT"/>
    <property type="match status" value="1"/>
</dbReference>
<keyword evidence="12" id="KW-1185">Reference proteome</keyword>
<dbReference type="PIRSF" id="PIRSF500217">
    <property type="entry name" value="AlgI"/>
    <property type="match status" value="1"/>
</dbReference>
<feature type="transmembrane region" description="Helical" evidence="10">
    <location>
        <begin position="81"/>
        <end position="101"/>
    </location>
</feature>
<comment type="similarity">
    <text evidence="2 9">Belongs to the membrane-bound acyltransferase family.</text>
</comment>
<dbReference type="PIRSF" id="PIRSF016636">
    <property type="entry name" value="AlgI_DltB"/>
    <property type="match status" value="1"/>
</dbReference>
<keyword evidence="7 9" id="KW-0472">Membrane</keyword>
<reference evidence="11 12" key="1">
    <citation type="submission" date="2024-03" db="EMBL/GenBank/DDBJ databases">
        <title>The Genome Sequence of Enterococcus sp. DIV2402.</title>
        <authorList>
            <consortium name="The Broad Institute Genomics Platform"/>
            <consortium name="The Broad Institute Microbial Omics Core"/>
            <consortium name="The Broad Institute Genomic Center for Infectious Diseases"/>
            <person name="Earl A."/>
            <person name="Manson A."/>
            <person name="Gilmore M."/>
            <person name="Schwartman J."/>
            <person name="Shea T."/>
            <person name="Abouelleil A."/>
            <person name="Cao P."/>
            <person name="Chapman S."/>
            <person name="Cusick C."/>
            <person name="Young S."/>
            <person name="Neafsey D."/>
            <person name="Nusbaum C."/>
            <person name="Birren B."/>
        </authorList>
    </citation>
    <scope>NUCLEOTIDE SEQUENCE [LARGE SCALE GENOMIC DNA]</scope>
    <source>
        <strain evidence="11 12">DIV2402</strain>
    </source>
</reference>
<evidence type="ECO:0000256" key="7">
    <source>
        <dbReference type="ARBA" id="ARBA00023136"/>
    </source>
</evidence>
<evidence type="ECO:0000256" key="1">
    <source>
        <dbReference type="ARBA" id="ARBA00004651"/>
    </source>
</evidence>
<dbReference type="InterPro" id="IPR028362">
    <property type="entry name" value="AlgI"/>
</dbReference>
<evidence type="ECO:0000256" key="8">
    <source>
        <dbReference type="ARBA" id="ARBA00023315"/>
    </source>
</evidence>
<dbReference type="InterPro" id="IPR024194">
    <property type="entry name" value="Ac/AlaTfrase_AlgI/DltB"/>
</dbReference>
<feature type="transmembrane region" description="Helical" evidence="10">
    <location>
        <begin position="148"/>
        <end position="169"/>
    </location>
</feature>
<feature type="transmembrane region" description="Helical" evidence="10">
    <location>
        <begin position="441"/>
        <end position="461"/>
    </location>
</feature>
<evidence type="ECO:0000256" key="3">
    <source>
        <dbReference type="ARBA" id="ARBA00022475"/>
    </source>
</evidence>
<evidence type="ECO:0000313" key="11">
    <source>
        <dbReference type="EMBL" id="WYJ76624.1"/>
    </source>
</evidence>
<protein>
    <submittedName>
        <fullName evidence="11">Alginate O-acetyltransferase complex protein AlgI</fullName>
    </submittedName>
</protein>
<dbReference type="RefSeq" id="WP_207941225.1">
    <property type="nucleotide sequence ID" value="NZ_CP147251.1"/>
</dbReference>
<feature type="transmembrane region" description="Helical" evidence="10">
    <location>
        <begin position="113"/>
        <end position="136"/>
    </location>
</feature>
<dbReference type="PANTHER" id="PTHR13285:SF23">
    <property type="entry name" value="TEICHOIC ACID D-ALANYLTRANSFERASE"/>
    <property type="match status" value="1"/>
</dbReference>
<name>A0ABZ2SRV7_9ENTE</name>
<evidence type="ECO:0000256" key="5">
    <source>
        <dbReference type="ARBA" id="ARBA00022692"/>
    </source>
</evidence>
<evidence type="ECO:0000256" key="9">
    <source>
        <dbReference type="PIRNR" id="PIRNR016636"/>
    </source>
</evidence>
<keyword evidence="5 10" id="KW-0812">Transmembrane</keyword>
<proteinExistence type="inferred from homology"/>
<dbReference type="Proteomes" id="UP000664701">
    <property type="component" value="Chromosome"/>
</dbReference>
<keyword evidence="8 9" id="KW-0012">Acyltransferase</keyword>
<feature type="transmembrane region" description="Helical" evidence="10">
    <location>
        <begin position="330"/>
        <end position="347"/>
    </location>
</feature>
<feature type="transmembrane region" description="Helical" evidence="10">
    <location>
        <begin position="307"/>
        <end position="324"/>
    </location>
</feature>
<comment type="subcellular location">
    <subcellularLocation>
        <location evidence="1">Cell membrane</location>
        <topology evidence="1">Multi-pass membrane protein</topology>
    </subcellularLocation>
</comment>
<evidence type="ECO:0000256" key="6">
    <source>
        <dbReference type="ARBA" id="ARBA00022989"/>
    </source>
</evidence>
<feature type="transmembrane region" description="Helical" evidence="10">
    <location>
        <begin position="40"/>
        <end position="69"/>
    </location>
</feature>
<dbReference type="InterPro" id="IPR051085">
    <property type="entry name" value="MB_O-acyltransferase"/>
</dbReference>
<dbReference type="PANTHER" id="PTHR13285">
    <property type="entry name" value="ACYLTRANSFERASE"/>
    <property type="match status" value="1"/>
</dbReference>
<dbReference type="InterPro" id="IPR004299">
    <property type="entry name" value="MBOAT_fam"/>
</dbReference>
<feature type="transmembrane region" description="Helical" evidence="10">
    <location>
        <begin position="359"/>
        <end position="378"/>
    </location>
</feature>
<dbReference type="EMBL" id="CP147251">
    <property type="protein sequence ID" value="WYJ76624.1"/>
    <property type="molecule type" value="Genomic_DNA"/>
</dbReference>
<accession>A0ABZ2SRV7</accession>
<feature type="transmembrane region" description="Helical" evidence="10">
    <location>
        <begin position="228"/>
        <end position="248"/>
    </location>
</feature>
<organism evidence="11 12">
    <name type="scientific">Candidatus Enterococcus lowellii</name>
    <dbReference type="NCBI Taxonomy" id="2230877"/>
    <lineage>
        <taxon>Bacteria</taxon>
        <taxon>Bacillati</taxon>
        <taxon>Bacillota</taxon>
        <taxon>Bacilli</taxon>
        <taxon>Lactobacillales</taxon>
        <taxon>Enterococcaceae</taxon>
        <taxon>Enterococcus</taxon>
    </lineage>
</organism>
<keyword evidence="6 10" id="KW-1133">Transmembrane helix</keyword>
<evidence type="ECO:0000313" key="12">
    <source>
        <dbReference type="Proteomes" id="UP000664701"/>
    </source>
</evidence>
<evidence type="ECO:0000256" key="2">
    <source>
        <dbReference type="ARBA" id="ARBA00010323"/>
    </source>
</evidence>
<evidence type="ECO:0000256" key="4">
    <source>
        <dbReference type="ARBA" id="ARBA00022679"/>
    </source>
</evidence>
<feature type="transmembrane region" description="Helical" evidence="10">
    <location>
        <begin position="398"/>
        <end position="420"/>
    </location>
</feature>